<reference evidence="2" key="1">
    <citation type="submission" date="2021-01" db="EMBL/GenBank/DDBJ databases">
        <title>Whole genome shotgun sequence of Sinosporangium siamense NBRC 109515.</title>
        <authorList>
            <person name="Komaki H."/>
            <person name="Tamura T."/>
        </authorList>
    </citation>
    <scope>NUCLEOTIDE SEQUENCE</scope>
    <source>
        <strain evidence="2">NBRC 109515</strain>
    </source>
</reference>
<evidence type="ECO:0000313" key="3">
    <source>
        <dbReference type="Proteomes" id="UP000606172"/>
    </source>
</evidence>
<proteinExistence type="predicted"/>
<keyword evidence="1" id="KW-0472">Membrane</keyword>
<dbReference type="Proteomes" id="UP000606172">
    <property type="component" value="Unassembled WGS sequence"/>
</dbReference>
<sequence>MGRKILAVVGALVALYLVFGFLIPAVFATLKFLLVFGLIALVVVAGVTLYGRLAK</sequence>
<keyword evidence="1" id="KW-1133">Transmembrane helix</keyword>
<accession>A0A919RNQ6</accession>
<keyword evidence="3" id="KW-1185">Reference proteome</keyword>
<name>A0A919RNQ6_9ACTN</name>
<comment type="caution">
    <text evidence="2">The sequence shown here is derived from an EMBL/GenBank/DDBJ whole genome shotgun (WGS) entry which is preliminary data.</text>
</comment>
<feature type="transmembrane region" description="Helical" evidence="1">
    <location>
        <begin position="5"/>
        <end position="27"/>
    </location>
</feature>
<protein>
    <submittedName>
        <fullName evidence="2">Uncharacterized protein</fullName>
    </submittedName>
</protein>
<dbReference type="RefSeq" id="WP_204030861.1">
    <property type="nucleotide sequence ID" value="NZ_BOOW01000038.1"/>
</dbReference>
<organism evidence="2 3">
    <name type="scientific">Sinosporangium siamense</name>
    <dbReference type="NCBI Taxonomy" id="1367973"/>
    <lineage>
        <taxon>Bacteria</taxon>
        <taxon>Bacillati</taxon>
        <taxon>Actinomycetota</taxon>
        <taxon>Actinomycetes</taxon>
        <taxon>Streptosporangiales</taxon>
        <taxon>Streptosporangiaceae</taxon>
        <taxon>Sinosporangium</taxon>
    </lineage>
</organism>
<dbReference type="EMBL" id="BOOW01000038">
    <property type="protein sequence ID" value="GII95834.1"/>
    <property type="molecule type" value="Genomic_DNA"/>
</dbReference>
<keyword evidence="1" id="KW-0812">Transmembrane</keyword>
<gene>
    <name evidence="2" type="ORF">Ssi02_60650</name>
</gene>
<evidence type="ECO:0000313" key="2">
    <source>
        <dbReference type="EMBL" id="GII95834.1"/>
    </source>
</evidence>
<evidence type="ECO:0000256" key="1">
    <source>
        <dbReference type="SAM" id="Phobius"/>
    </source>
</evidence>
<dbReference type="AlphaFoldDB" id="A0A919RNQ6"/>
<feature type="transmembrane region" description="Helical" evidence="1">
    <location>
        <begin position="33"/>
        <end position="53"/>
    </location>
</feature>